<sequence>MNFGGFWVSGMDFVMVFGGFLGLWGGLRDEFWVFLGSLGWYFLILDSPPSPQSLVTAVVQLLVAEPGGVPGGPGGVPGGSWSLRGCGVACLVRDSPRRSYFIRIYRLPAGGLWWEQELQGGMGYKSPTPFFHTFISHGWAGLNFASEAEAAAFEGSVQERLRRRQQRAGERPRPASVPIPHPDITPSRYRGLPSPPSGPSPSGDPKKGGRGRKISKAEIGAPSGFRHVGHIGWDPNGGFDLASLDPALRALFAQAGVSERHLADAETSRLIHDFIERRGGLEAVREEMGHGGDTWGHLGTAGDTPGGAGGCEGGDGTRAAPSPPQPAAPPPPPPAPPPPPSGRSRSTPAPPPPRSTPAPPPPRGPAPPPRGPAPSGAAAPPPPPPPPPPSGAAPPPATPPGRGALLDQIRQGVTLNKVRGGPQNLGRGQQWGRGRQKMGGAQKFGEGDSEMGEGESKIGEGEPKMGGNGTQKFGEGDSKMGDGNQKCVELKNLGRGRGKKLGGNGA</sequence>
<accession>A0A8C3Y5S2</accession>
<feature type="transmembrane region" description="Helical" evidence="9">
    <location>
        <begin position="6"/>
        <end position="24"/>
    </location>
</feature>
<dbReference type="Gene3D" id="2.30.29.30">
    <property type="entry name" value="Pleckstrin-homology domain (PH domain)/Phosphotyrosine-binding domain (PTB)"/>
    <property type="match status" value="1"/>
</dbReference>
<dbReference type="SUPFAM" id="SSF50729">
    <property type="entry name" value="PH domain-like"/>
    <property type="match status" value="1"/>
</dbReference>
<feature type="compositionally biased region" description="Pro residues" evidence="8">
    <location>
        <begin position="379"/>
        <end position="399"/>
    </location>
</feature>
<dbReference type="Pfam" id="PF00786">
    <property type="entry name" value="PBD"/>
    <property type="match status" value="1"/>
</dbReference>
<dbReference type="PROSITE" id="PS50229">
    <property type="entry name" value="WH1"/>
    <property type="match status" value="1"/>
</dbReference>
<feature type="compositionally biased region" description="Pro residues" evidence="8">
    <location>
        <begin position="321"/>
        <end position="341"/>
    </location>
</feature>
<dbReference type="InterPro" id="IPR000697">
    <property type="entry name" value="WH1/EVH1_dom"/>
</dbReference>
<evidence type="ECO:0000256" key="7">
    <source>
        <dbReference type="ARBA" id="ARBA00023242"/>
    </source>
</evidence>
<dbReference type="Ensembl" id="ENSCUST00005020143.1">
    <property type="protein sequence ID" value="ENSCUSP00005019409.1"/>
    <property type="gene ID" value="ENSCUSG00005012420.1"/>
</dbReference>
<feature type="region of interest" description="Disordered" evidence="8">
    <location>
        <begin position="156"/>
        <end position="213"/>
    </location>
</feature>
<evidence type="ECO:0000256" key="5">
    <source>
        <dbReference type="ARBA" id="ARBA00022737"/>
    </source>
</evidence>
<dbReference type="FunFam" id="3.90.810.10:FF:000003">
    <property type="entry name" value="Neural Wiskott-Aldrich syndrome protein-like"/>
    <property type="match status" value="1"/>
</dbReference>
<reference evidence="13" key="2">
    <citation type="submission" date="2025-09" db="UniProtKB">
        <authorList>
            <consortium name="Ensembl"/>
        </authorList>
    </citation>
    <scope>IDENTIFICATION</scope>
</reference>
<feature type="domain" description="CRIB" evidence="10">
    <location>
        <begin position="219"/>
        <end position="232"/>
    </location>
</feature>
<dbReference type="SMART" id="SM00285">
    <property type="entry name" value="PBD"/>
    <property type="match status" value="1"/>
</dbReference>
<dbReference type="InterPro" id="IPR003124">
    <property type="entry name" value="WH2_dom"/>
</dbReference>
<evidence type="ECO:0000256" key="3">
    <source>
        <dbReference type="ARBA" id="ARBA00022490"/>
    </source>
</evidence>
<keyword evidence="7" id="KW-0539">Nucleus</keyword>
<keyword evidence="5" id="KW-0677">Repeat</keyword>
<dbReference type="SMART" id="SM00246">
    <property type="entry name" value="WH2"/>
    <property type="match status" value="1"/>
</dbReference>
<feature type="domain" description="WH1" evidence="11">
    <location>
        <begin position="46"/>
        <end position="164"/>
    </location>
</feature>
<feature type="region of interest" description="Disordered" evidence="8">
    <location>
        <begin position="288"/>
        <end position="506"/>
    </location>
</feature>
<feature type="domain" description="WH2" evidence="12">
    <location>
        <begin position="401"/>
        <end position="418"/>
    </location>
</feature>
<dbReference type="PROSITE" id="PS50108">
    <property type="entry name" value="CRIB"/>
    <property type="match status" value="1"/>
</dbReference>
<keyword evidence="4" id="KW-0597">Phosphoprotein</keyword>
<dbReference type="InterPro" id="IPR000095">
    <property type="entry name" value="CRIB_dom"/>
</dbReference>
<dbReference type="SUPFAM" id="SSF47912">
    <property type="entry name" value="Wiscott-Aldrich syndrome protein, WASP, C-terminal domain"/>
    <property type="match status" value="1"/>
</dbReference>
<name>A0A8C3Y5S2_CATUS</name>
<dbReference type="InterPro" id="IPR036936">
    <property type="entry name" value="CRIB_dom_sf"/>
</dbReference>
<keyword evidence="9" id="KW-0472">Membrane</keyword>
<keyword evidence="9" id="KW-0812">Transmembrane</keyword>
<dbReference type="PROSITE" id="PS51082">
    <property type="entry name" value="WH2"/>
    <property type="match status" value="1"/>
</dbReference>
<dbReference type="Pfam" id="PF02205">
    <property type="entry name" value="WH2"/>
    <property type="match status" value="1"/>
</dbReference>
<protein>
    <submittedName>
        <fullName evidence="13">WASP actin nucleation promoting factor</fullName>
    </submittedName>
</protein>
<evidence type="ECO:0000259" key="10">
    <source>
        <dbReference type="PROSITE" id="PS50108"/>
    </source>
</evidence>
<evidence type="ECO:0000256" key="6">
    <source>
        <dbReference type="ARBA" id="ARBA00023212"/>
    </source>
</evidence>
<dbReference type="SMART" id="SM00461">
    <property type="entry name" value="WH1"/>
    <property type="match status" value="1"/>
</dbReference>
<evidence type="ECO:0000313" key="13">
    <source>
        <dbReference type="Ensembl" id="ENSCUSP00005019409.1"/>
    </source>
</evidence>
<evidence type="ECO:0000256" key="9">
    <source>
        <dbReference type="SAM" id="Phobius"/>
    </source>
</evidence>
<evidence type="ECO:0000256" key="2">
    <source>
        <dbReference type="ARBA" id="ARBA00004245"/>
    </source>
</evidence>
<proteinExistence type="predicted"/>
<keyword evidence="9" id="KW-1133">Transmembrane helix</keyword>
<dbReference type="GO" id="GO:0003779">
    <property type="term" value="F:actin binding"/>
    <property type="evidence" value="ECO:0007669"/>
    <property type="project" value="InterPro"/>
</dbReference>
<reference evidence="13" key="1">
    <citation type="submission" date="2025-08" db="UniProtKB">
        <authorList>
            <consortium name="Ensembl"/>
        </authorList>
    </citation>
    <scope>IDENTIFICATION</scope>
</reference>
<dbReference type="Proteomes" id="UP000694563">
    <property type="component" value="Unassembled WGS sequence"/>
</dbReference>
<evidence type="ECO:0000256" key="4">
    <source>
        <dbReference type="ARBA" id="ARBA00022553"/>
    </source>
</evidence>
<keyword evidence="6" id="KW-0206">Cytoskeleton</keyword>
<feature type="compositionally biased region" description="Gly residues" evidence="8">
    <location>
        <begin position="304"/>
        <end position="316"/>
    </location>
</feature>
<dbReference type="PANTHER" id="PTHR11202">
    <property type="entry name" value="SPROUTY-RELATED, EVH1 DOMAIN-CONTAINING PROTEIN FAMILY MEMBER"/>
    <property type="match status" value="1"/>
</dbReference>
<keyword evidence="3" id="KW-0963">Cytoplasm</keyword>
<dbReference type="GO" id="GO:0005634">
    <property type="term" value="C:nucleus"/>
    <property type="evidence" value="ECO:0007669"/>
    <property type="project" value="UniProtKB-SubCell"/>
</dbReference>
<evidence type="ECO:0000256" key="1">
    <source>
        <dbReference type="ARBA" id="ARBA00004123"/>
    </source>
</evidence>
<evidence type="ECO:0000259" key="11">
    <source>
        <dbReference type="PROSITE" id="PS50229"/>
    </source>
</evidence>
<evidence type="ECO:0000313" key="14">
    <source>
        <dbReference type="Proteomes" id="UP000694563"/>
    </source>
</evidence>
<dbReference type="CDD" id="cd00132">
    <property type="entry name" value="CRIB"/>
    <property type="match status" value="1"/>
</dbReference>
<dbReference type="InterPro" id="IPR011026">
    <property type="entry name" value="WAS_C"/>
</dbReference>
<feature type="compositionally biased region" description="Pro residues" evidence="8">
    <location>
        <begin position="348"/>
        <end position="372"/>
    </location>
</feature>
<organism evidence="13 14">
    <name type="scientific">Catharus ustulatus</name>
    <name type="common">Russet-backed thrush</name>
    <name type="synonym">Hylocichla ustulatus</name>
    <dbReference type="NCBI Taxonomy" id="91951"/>
    <lineage>
        <taxon>Eukaryota</taxon>
        <taxon>Metazoa</taxon>
        <taxon>Chordata</taxon>
        <taxon>Craniata</taxon>
        <taxon>Vertebrata</taxon>
        <taxon>Euteleostomi</taxon>
        <taxon>Archelosauria</taxon>
        <taxon>Archosauria</taxon>
        <taxon>Dinosauria</taxon>
        <taxon>Saurischia</taxon>
        <taxon>Theropoda</taxon>
        <taxon>Coelurosauria</taxon>
        <taxon>Aves</taxon>
        <taxon>Neognathae</taxon>
        <taxon>Neoaves</taxon>
        <taxon>Telluraves</taxon>
        <taxon>Australaves</taxon>
        <taxon>Passeriformes</taxon>
        <taxon>Turdidae</taxon>
        <taxon>Catharus</taxon>
    </lineage>
</organism>
<comment type="subcellular location">
    <subcellularLocation>
        <location evidence="2">Cytoplasm</location>
        <location evidence="2">Cytoskeleton</location>
    </subcellularLocation>
    <subcellularLocation>
        <location evidence="1">Nucleus</location>
    </subcellularLocation>
</comment>
<dbReference type="Gene3D" id="3.90.810.10">
    <property type="entry name" value="CRIB domain"/>
    <property type="match status" value="1"/>
</dbReference>
<dbReference type="AlphaFoldDB" id="A0A8C3Y5S2"/>
<dbReference type="GO" id="GO:0005856">
    <property type="term" value="C:cytoskeleton"/>
    <property type="evidence" value="ECO:0007669"/>
    <property type="project" value="UniProtKB-SubCell"/>
</dbReference>
<feature type="compositionally biased region" description="Basic and acidic residues" evidence="8">
    <location>
        <begin position="454"/>
        <end position="463"/>
    </location>
</feature>
<dbReference type="InterPro" id="IPR011993">
    <property type="entry name" value="PH-like_dom_sf"/>
</dbReference>
<evidence type="ECO:0000259" key="12">
    <source>
        <dbReference type="PROSITE" id="PS51082"/>
    </source>
</evidence>
<dbReference type="GO" id="GO:0007015">
    <property type="term" value="P:actin filament organization"/>
    <property type="evidence" value="ECO:0007669"/>
    <property type="project" value="InterPro"/>
</dbReference>
<keyword evidence="14" id="KW-1185">Reference proteome</keyword>
<evidence type="ECO:0000256" key="8">
    <source>
        <dbReference type="SAM" id="MobiDB-lite"/>
    </source>
</evidence>
<dbReference type="PANTHER" id="PTHR11202:SF36">
    <property type="entry name" value="ACTIN NUCLEATION-PROMOTING FACTOR WASL"/>
    <property type="match status" value="1"/>
</dbReference>
<dbReference type="Pfam" id="PF00568">
    <property type="entry name" value="WH1"/>
    <property type="match status" value="1"/>
</dbReference>